<name>A0A1V2H5K0_9PROT</name>
<comment type="caution">
    <text evidence="1">The sequence shown here is derived from an EMBL/GenBank/DDBJ whole genome shotgun (WGS) entry which is preliminary data.</text>
</comment>
<dbReference type="RefSeq" id="WP_076956727.1">
    <property type="nucleotide sequence ID" value="NZ_MLCO01000059.1"/>
</dbReference>
<dbReference type="EMBL" id="MLCO01000059">
    <property type="protein sequence ID" value="ONG55969.1"/>
    <property type="molecule type" value="Genomic_DNA"/>
</dbReference>
<evidence type="ECO:0000313" key="2">
    <source>
        <dbReference type="Proteomes" id="UP000188879"/>
    </source>
</evidence>
<proteinExistence type="predicted"/>
<accession>A0A1V2H5K0</accession>
<sequence length="278" mass="30783">MAIPDAGPGGPRRCVYTLLTGGYERLTEQPAAARSTLPFLCLTDDPALRSDSWQIRQVAPCLPRDPVRSQRAMELLPHRLLPDFDLPLDIHNSVLLTAPPEDRFAQLAAGQGLALPAHRCRDRLPNEFLEVSWPGYDDQGRIFEQLNHDQPACPEALAQPPPWTAILLRDHGDARMRRAMELWLAHVLRCSRRDQLSAGIALARRDARDATGEAALHLRAAEAAAEQATRASPEILQSTSWRLLAPLQAWLARHPRLLAGLRRVLRPGQGPAAIGLDQ</sequence>
<organism evidence="1 2">
    <name type="scientific">Teichococcus deserti</name>
    <dbReference type="NCBI Taxonomy" id="1817963"/>
    <lineage>
        <taxon>Bacteria</taxon>
        <taxon>Pseudomonadati</taxon>
        <taxon>Pseudomonadota</taxon>
        <taxon>Alphaproteobacteria</taxon>
        <taxon>Acetobacterales</taxon>
        <taxon>Roseomonadaceae</taxon>
        <taxon>Roseomonas</taxon>
    </lineage>
</organism>
<dbReference type="Proteomes" id="UP000188879">
    <property type="component" value="Unassembled WGS sequence"/>
</dbReference>
<dbReference type="OrthoDB" id="396512at2"/>
<dbReference type="AlphaFoldDB" id="A0A1V2H5K0"/>
<evidence type="ECO:0008006" key="3">
    <source>
        <dbReference type="Google" id="ProtNLM"/>
    </source>
</evidence>
<keyword evidence="2" id="KW-1185">Reference proteome</keyword>
<gene>
    <name evidence="1" type="ORF">BKE38_07350</name>
</gene>
<evidence type="ECO:0000313" key="1">
    <source>
        <dbReference type="EMBL" id="ONG55969.1"/>
    </source>
</evidence>
<protein>
    <recommendedName>
        <fullName evidence="3">DUF616 domain-containing protein</fullName>
    </recommendedName>
</protein>
<reference evidence="1 2" key="1">
    <citation type="submission" date="2016-10" db="EMBL/GenBank/DDBJ databases">
        <title>Draft Genome sequence of Roseomonas sp. strain M3.</title>
        <authorList>
            <person name="Subhash Y."/>
            <person name="Lee S."/>
        </authorList>
    </citation>
    <scope>NUCLEOTIDE SEQUENCE [LARGE SCALE GENOMIC DNA]</scope>
    <source>
        <strain evidence="1 2">M3</strain>
    </source>
</reference>